<dbReference type="PANTHER" id="PTHR21363">
    <property type="entry name" value="PREPHENATE DEHYDROGENASE"/>
    <property type="match status" value="1"/>
</dbReference>
<dbReference type="RefSeq" id="WP_343059300.1">
    <property type="nucleotide sequence ID" value="NZ_JACHNA010000001.1"/>
</dbReference>
<evidence type="ECO:0000256" key="5">
    <source>
        <dbReference type="ARBA" id="ARBA00022498"/>
    </source>
</evidence>
<keyword evidence="6 12" id="KW-0560">Oxidoreductase</keyword>
<dbReference type="PANTHER" id="PTHR21363:SF0">
    <property type="entry name" value="PREPHENATE DEHYDROGENASE [NADP(+)]"/>
    <property type="match status" value="1"/>
</dbReference>
<evidence type="ECO:0000256" key="2">
    <source>
        <dbReference type="ARBA" id="ARBA00007964"/>
    </source>
</evidence>
<evidence type="ECO:0000256" key="7">
    <source>
        <dbReference type="ARBA" id="ARBA00023027"/>
    </source>
</evidence>
<dbReference type="InterPro" id="IPR045865">
    <property type="entry name" value="ACT-like_dom_sf"/>
</dbReference>
<dbReference type="InterPro" id="IPR046825">
    <property type="entry name" value="PDH_C"/>
</dbReference>
<accession>A0A7W7GNP4</accession>
<evidence type="ECO:0000256" key="3">
    <source>
        <dbReference type="ARBA" id="ARBA00012068"/>
    </source>
</evidence>
<dbReference type="GO" id="GO:0006571">
    <property type="term" value="P:tyrosine biosynthetic process"/>
    <property type="evidence" value="ECO:0007669"/>
    <property type="project" value="UniProtKB-UniPathway"/>
</dbReference>
<dbReference type="GO" id="GO:0008977">
    <property type="term" value="F:prephenate dehydrogenase (NAD+) activity"/>
    <property type="evidence" value="ECO:0007669"/>
    <property type="project" value="UniProtKB-EC"/>
</dbReference>
<evidence type="ECO:0000256" key="8">
    <source>
        <dbReference type="ARBA" id="ARBA00023141"/>
    </source>
</evidence>
<keyword evidence="5" id="KW-0827">Tyrosine biosynthesis</keyword>
<dbReference type="Proteomes" id="UP000540191">
    <property type="component" value="Unassembled WGS sequence"/>
</dbReference>
<comment type="caution">
    <text evidence="12">The sequence shown here is derived from an EMBL/GenBank/DDBJ whole genome shotgun (WGS) entry which is preliminary data.</text>
</comment>
<dbReference type="Gene3D" id="1.10.3660.10">
    <property type="entry name" value="6-phosphogluconate dehydrogenase C-terminal like domain"/>
    <property type="match status" value="1"/>
</dbReference>
<dbReference type="GO" id="GO:0070403">
    <property type="term" value="F:NAD+ binding"/>
    <property type="evidence" value="ECO:0007669"/>
    <property type="project" value="InterPro"/>
</dbReference>
<dbReference type="Pfam" id="PF02153">
    <property type="entry name" value="PDH_N"/>
    <property type="match status" value="1"/>
</dbReference>
<proteinExistence type="inferred from homology"/>
<keyword evidence="8" id="KW-0057">Aromatic amino acid biosynthesis</keyword>
<dbReference type="SUPFAM" id="SSF48179">
    <property type="entry name" value="6-phosphogluconate dehydrogenase C-terminal domain-like"/>
    <property type="match status" value="1"/>
</dbReference>
<evidence type="ECO:0000256" key="4">
    <source>
        <dbReference type="ARBA" id="ARBA00016891"/>
    </source>
</evidence>
<evidence type="ECO:0000256" key="9">
    <source>
        <dbReference type="ARBA" id="ARBA00049260"/>
    </source>
</evidence>
<dbReference type="Gene3D" id="3.30.70.260">
    <property type="match status" value="1"/>
</dbReference>
<dbReference type="EMBL" id="JACHNA010000001">
    <property type="protein sequence ID" value="MBB4735462.1"/>
    <property type="molecule type" value="Genomic_DNA"/>
</dbReference>
<dbReference type="NCBIfam" id="NF005112">
    <property type="entry name" value="PRK06545.2-4"/>
    <property type="match status" value="1"/>
</dbReference>
<gene>
    <name evidence="12" type="ORF">HDA30_000970</name>
</gene>
<evidence type="ECO:0000259" key="11">
    <source>
        <dbReference type="PROSITE" id="PS51671"/>
    </source>
</evidence>
<feature type="domain" description="ACT" evidence="11">
    <location>
        <begin position="319"/>
        <end position="385"/>
    </location>
</feature>
<dbReference type="AlphaFoldDB" id="A0A7W7GNP4"/>
<comment type="pathway">
    <text evidence="1">Amino-acid biosynthesis; L-tyrosine biosynthesis; (4-hydroxyphenyl)pyruvate from prephenate (NAD(+) route): step 1/1.</text>
</comment>
<dbReference type="InterPro" id="IPR046826">
    <property type="entry name" value="PDH_N"/>
</dbReference>
<evidence type="ECO:0000256" key="1">
    <source>
        <dbReference type="ARBA" id="ARBA00005067"/>
    </source>
</evidence>
<dbReference type="PROSITE" id="PS51671">
    <property type="entry name" value="ACT"/>
    <property type="match status" value="1"/>
</dbReference>
<evidence type="ECO:0000313" key="12">
    <source>
        <dbReference type="EMBL" id="MBB4735462.1"/>
    </source>
</evidence>
<dbReference type="Pfam" id="PF20463">
    <property type="entry name" value="PDH_C"/>
    <property type="match status" value="1"/>
</dbReference>
<keyword evidence="7" id="KW-0520">NAD</keyword>
<evidence type="ECO:0000256" key="6">
    <source>
        <dbReference type="ARBA" id="ARBA00023002"/>
    </source>
</evidence>
<dbReference type="EC" id="1.3.1.12" evidence="3"/>
<sequence length="385" mass="39559">MTSESLDLASGDPAGLPGPVLVRGTGLLGASIGLALRTAGREVLLHDPSPSALAVARDIGAGVPVALDPAEVTDAGLAPGLVVVSCPPDVTADVVTDSLRRWPDALVLDVASVKTAVAAQLRRRQDAGELSATDVSRYVGTHPMAGRERSGPVAARGTLFLAAPWVVCAEESTHPDAVAAARGLAEACGATVRLMPAAEHDDAVALVSHLPQVAASLVAARMQGASATSLELAGNGLRDTTRIAASDPQLWTQILSSNAAAVLETLHAVRQDLDRLIVTLEDPDAEGARWGMARLIAEGNAGHARIPGKHGAAPQAFCVVTVVVDDTPGQLAGVLADVGEAGVNVEDLRMDHASGHEVGMLEISVLPARRDELAEALTRRGWKVV</sequence>
<keyword evidence="8" id="KW-0028">Amino-acid biosynthesis</keyword>
<dbReference type="GO" id="GO:0004665">
    <property type="term" value="F:prephenate dehydrogenase (NADP+) activity"/>
    <property type="evidence" value="ECO:0007669"/>
    <property type="project" value="InterPro"/>
</dbReference>
<dbReference type="PROSITE" id="PS51176">
    <property type="entry name" value="PDH_ADH"/>
    <property type="match status" value="1"/>
</dbReference>
<dbReference type="InterPro" id="IPR008927">
    <property type="entry name" value="6-PGluconate_DH-like_C_sf"/>
</dbReference>
<keyword evidence="13" id="KW-1185">Reference proteome</keyword>
<comment type="similarity">
    <text evidence="2">Belongs to the prephenate/arogenate dehydrogenase family.</text>
</comment>
<dbReference type="InterPro" id="IPR003099">
    <property type="entry name" value="Prephen_DH"/>
</dbReference>
<reference evidence="12 13" key="1">
    <citation type="submission" date="2020-08" db="EMBL/GenBank/DDBJ databases">
        <title>Sequencing the genomes of 1000 actinobacteria strains.</title>
        <authorList>
            <person name="Klenk H.-P."/>
        </authorList>
    </citation>
    <scope>NUCLEOTIDE SEQUENCE [LARGE SCALE GENOMIC DNA]</scope>
    <source>
        <strain evidence="12 13">DSM 23974</strain>
    </source>
</reference>
<evidence type="ECO:0000313" key="13">
    <source>
        <dbReference type="Proteomes" id="UP000540191"/>
    </source>
</evidence>
<protein>
    <recommendedName>
        <fullName evidence="4">Prephenate dehydrogenase</fullName>
        <ecNumber evidence="3">1.3.1.12</ecNumber>
    </recommendedName>
</protein>
<dbReference type="InterPro" id="IPR036291">
    <property type="entry name" value="NAD(P)-bd_dom_sf"/>
</dbReference>
<dbReference type="InterPro" id="IPR050812">
    <property type="entry name" value="Preph/Arog_dehydrog"/>
</dbReference>
<dbReference type="Gene3D" id="3.40.50.720">
    <property type="entry name" value="NAD(P)-binding Rossmann-like Domain"/>
    <property type="match status" value="1"/>
</dbReference>
<evidence type="ECO:0000259" key="10">
    <source>
        <dbReference type="PROSITE" id="PS51176"/>
    </source>
</evidence>
<dbReference type="InterPro" id="IPR002912">
    <property type="entry name" value="ACT_dom"/>
</dbReference>
<feature type="domain" description="Prephenate/arogenate dehydrogenase" evidence="10">
    <location>
        <begin position="18"/>
        <end position="314"/>
    </location>
</feature>
<comment type="catalytic activity">
    <reaction evidence="9">
        <text>prephenate + NAD(+) = 3-(4-hydroxyphenyl)pyruvate + CO2 + NADH</text>
        <dbReference type="Rhea" id="RHEA:13869"/>
        <dbReference type="ChEBI" id="CHEBI:16526"/>
        <dbReference type="ChEBI" id="CHEBI:29934"/>
        <dbReference type="ChEBI" id="CHEBI:36242"/>
        <dbReference type="ChEBI" id="CHEBI:57540"/>
        <dbReference type="ChEBI" id="CHEBI:57945"/>
        <dbReference type="EC" id="1.3.1.12"/>
    </reaction>
</comment>
<dbReference type="SUPFAM" id="SSF51735">
    <property type="entry name" value="NAD(P)-binding Rossmann-fold domains"/>
    <property type="match status" value="1"/>
</dbReference>
<name>A0A7W7GNP4_9MICC</name>
<dbReference type="NCBIfam" id="NF005111">
    <property type="entry name" value="PRK06545.2-3"/>
    <property type="match status" value="1"/>
</dbReference>
<organism evidence="12 13">
    <name type="scientific">Micrococcus cohnii</name>
    <dbReference type="NCBI Taxonomy" id="993416"/>
    <lineage>
        <taxon>Bacteria</taxon>
        <taxon>Bacillati</taxon>
        <taxon>Actinomycetota</taxon>
        <taxon>Actinomycetes</taxon>
        <taxon>Micrococcales</taxon>
        <taxon>Micrococcaceae</taxon>
        <taxon>Micrococcus</taxon>
    </lineage>
</organism>
<dbReference type="SUPFAM" id="SSF55021">
    <property type="entry name" value="ACT-like"/>
    <property type="match status" value="1"/>
</dbReference>
<dbReference type="UniPathway" id="UPA00122">
    <property type="reaction ID" value="UER00961"/>
</dbReference>